<dbReference type="Proteomes" id="UP000660680">
    <property type="component" value="Unassembled WGS sequence"/>
</dbReference>
<name>A0A918LHV6_9PSEU</name>
<dbReference type="EMBL" id="BMRB01000005">
    <property type="protein sequence ID" value="GGS48909.1"/>
    <property type="molecule type" value="Genomic_DNA"/>
</dbReference>
<evidence type="ECO:0000313" key="1">
    <source>
        <dbReference type="EMBL" id="GGS48909.1"/>
    </source>
</evidence>
<reference evidence="1" key="1">
    <citation type="journal article" date="2014" name="Int. J. Syst. Evol. Microbiol.">
        <title>Complete genome sequence of Corynebacterium casei LMG S-19264T (=DSM 44701T), isolated from a smear-ripened cheese.</title>
        <authorList>
            <consortium name="US DOE Joint Genome Institute (JGI-PGF)"/>
            <person name="Walter F."/>
            <person name="Albersmeier A."/>
            <person name="Kalinowski J."/>
            <person name="Ruckert C."/>
        </authorList>
    </citation>
    <scope>NUCLEOTIDE SEQUENCE</scope>
    <source>
        <strain evidence="1">JCM 3276</strain>
    </source>
</reference>
<keyword evidence="1" id="KW-0560">Oxidoreductase</keyword>
<organism evidence="1 2">
    <name type="scientific">Actinokineospora fastidiosa</name>
    <dbReference type="NCBI Taxonomy" id="1816"/>
    <lineage>
        <taxon>Bacteria</taxon>
        <taxon>Bacillati</taxon>
        <taxon>Actinomycetota</taxon>
        <taxon>Actinomycetes</taxon>
        <taxon>Pseudonocardiales</taxon>
        <taxon>Pseudonocardiaceae</taxon>
        <taxon>Actinokineospora</taxon>
    </lineage>
</organism>
<keyword evidence="1" id="KW-0503">Monooxygenase</keyword>
<dbReference type="AlphaFoldDB" id="A0A918LHV6"/>
<dbReference type="Gene3D" id="3.50.50.60">
    <property type="entry name" value="FAD/NAD(P)-binding domain"/>
    <property type="match status" value="1"/>
</dbReference>
<gene>
    <name evidence="1" type="ORF">GCM10010171_50020</name>
</gene>
<proteinExistence type="predicted"/>
<dbReference type="PANTHER" id="PTHR43422:SF3">
    <property type="entry name" value="THIAMINE THIAZOLE SYNTHASE"/>
    <property type="match status" value="1"/>
</dbReference>
<accession>A0A918LHV6</accession>
<comment type="caution">
    <text evidence="1">The sequence shown here is derived from an EMBL/GenBank/DDBJ whole genome shotgun (WGS) entry which is preliminary data.</text>
</comment>
<protein>
    <submittedName>
        <fullName evidence="1">FAD-binding monooxygenase</fullName>
    </submittedName>
</protein>
<dbReference type="GO" id="GO:0004497">
    <property type="term" value="F:monooxygenase activity"/>
    <property type="evidence" value="ECO:0007669"/>
    <property type="project" value="UniProtKB-KW"/>
</dbReference>
<dbReference type="InterPro" id="IPR036188">
    <property type="entry name" value="FAD/NAD-bd_sf"/>
</dbReference>
<dbReference type="SUPFAM" id="SSF51905">
    <property type="entry name" value="FAD/NAD(P)-binding domain"/>
    <property type="match status" value="1"/>
</dbReference>
<dbReference type="PANTHER" id="PTHR43422">
    <property type="entry name" value="THIAMINE THIAZOLE SYNTHASE"/>
    <property type="match status" value="1"/>
</dbReference>
<evidence type="ECO:0000313" key="2">
    <source>
        <dbReference type="Proteomes" id="UP000660680"/>
    </source>
</evidence>
<sequence length="413" mass="44809">MVAGASMAGLMTAAALQPWYRRVVVFDRDALPGTPRARRCVGQGRHAHGLLTTSVDVLEELLPGITEEFVAKGARRDDLAADVAWVSNGHHLATAPSDLRGLAVSRVLLEHHVRARVAALPGVEIHPEHIVTGIDVTDGAVRRVRVASSGPDQWVDADLVVDATGRASRLPDWLAQAGYPRPREEQLRVDLYYVSRVYTRDPARIDSILIGPTADAPRAGALLWLEGDRWIASLAGYGVRPPFGEAEYLDYAASLPSPLIAETVAGAEVLDGPHIFHIPANLWRRYDEATAWPAGLLPLGDSISVLNPLYGQGITLAAIQARLLRDLLADRRDDLASRYLPRCAEPVANAWAIATAGDAALTDPSFQPGPDDERVARFFEAAATDPDLTQLFLEVINLKQPYSRLTDPQTLPV</sequence>
<reference evidence="1" key="2">
    <citation type="submission" date="2020-09" db="EMBL/GenBank/DDBJ databases">
        <authorList>
            <person name="Sun Q."/>
            <person name="Ohkuma M."/>
        </authorList>
    </citation>
    <scope>NUCLEOTIDE SEQUENCE</scope>
    <source>
        <strain evidence="1">JCM 3276</strain>
    </source>
</reference>
<keyword evidence="2" id="KW-1185">Reference proteome</keyword>